<keyword evidence="2" id="KW-1185">Reference proteome</keyword>
<evidence type="ECO:0000313" key="2">
    <source>
        <dbReference type="Proteomes" id="UP000245626"/>
    </source>
</evidence>
<name>A0ACD0NU31_9BASI</name>
<dbReference type="Proteomes" id="UP000245626">
    <property type="component" value="Unassembled WGS sequence"/>
</dbReference>
<organism evidence="1 2">
    <name type="scientific">Violaceomyces palustris</name>
    <dbReference type="NCBI Taxonomy" id="1673888"/>
    <lineage>
        <taxon>Eukaryota</taxon>
        <taxon>Fungi</taxon>
        <taxon>Dikarya</taxon>
        <taxon>Basidiomycota</taxon>
        <taxon>Ustilaginomycotina</taxon>
        <taxon>Ustilaginomycetes</taxon>
        <taxon>Violaceomycetales</taxon>
        <taxon>Violaceomycetaceae</taxon>
        <taxon>Violaceomyces</taxon>
    </lineage>
</organism>
<gene>
    <name evidence="1" type="ORF">IE53DRAFT_149833</name>
</gene>
<proteinExistence type="predicted"/>
<accession>A0ACD0NU31</accession>
<dbReference type="EMBL" id="KZ820062">
    <property type="protein sequence ID" value="PWN49358.1"/>
    <property type="molecule type" value="Genomic_DNA"/>
</dbReference>
<reference evidence="1 2" key="1">
    <citation type="journal article" date="2018" name="Mol. Biol. Evol.">
        <title>Broad Genomic Sampling Reveals a Smut Pathogenic Ancestry of the Fungal Clade Ustilaginomycotina.</title>
        <authorList>
            <person name="Kijpornyongpan T."/>
            <person name="Mondo S.J."/>
            <person name="Barry K."/>
            <person name="Sandor L."/>
            <person name="Lee J."/>
            <person name="Lipzen A."/>
            <person name="Pangilinan J."/>
            <person name="LaButti K."/>
            <person name="Hainaut M."/>
            <person name="Henrissat B."/>
            <person name="Grigoriev I.V."/>
            <person name="Spatafora J.W."/>
            <person name="Aime M.C."/>
        </authorList>
    </citation>
    <scope>NUCLEOTIDE SEQUENCE [LARGE SCALE GENOMIC DNA]</scope>
    <source>
        <strain evidence="1 2">SA 807</strain>
    </source>
</reference>
<protein>
    <submittedName>
        <fullName evidence="1">Uncharacterized protein</fullName>
    </submittedName>
</protein>
<sequence length="119" mass="13479">MLMVKKARLALTERFVKEANERKGRKAGFSFLFYFSFFYFVSRVRSLANDCRSSQSLPPSLALPPSLSLSLSRALEKVVVVVSRVGVDKRPSWLWCCSCGASSRTPPYLSFRAQTLHRP</sequence>
<evidence type="ECO:0000313" key="1">
    <source>
        <dbReference type="EMBL" id="PWN49358.1"/>
    </source>
</evidence>